<keyword evidence="9 23" id="KW-0863">Zinc-finger</keyword>
<comment type="subcellular location">
    <subcellularLocation>
        <location evidence="2">Chromosome</location>
    </subcellularLocation>
    <subcellularLocation>
        <location evidence="1">Nucleus</location>
    </subcellularLocation>
</comment>
<evidence type="ECO:0000313" key="27">
    <source>
        <dbReference type="Proteomes" id="UP000545574"/>
    </source>
</evidence>
<dbReference type="Gene3D" id="1.10.8.50">
    <property type="match status" value="1"/>
</dbReference>
<keyword evidence="10" id="KW-0378">Hydrolase</keyword>
<protein>
    <recommendedName>
        <fullName evidence="19">Endonuclease 8-like 3</fullName>
        <ecNumber evidence="4">4.2.99.18</ecNumber>
    </recommendedName>
    <alternativeName>
        <fullName evidence="20">DNA glycosylase/AP lyase Neil3</fullName>
    </alternativeName>
    <alternativeName>
        <fullName evidence="22">Endonuclease VIII-like 3</fullName>
    </alternativeName>
    <alternativeName>
        <fullName evidence="21">Nei-like protein 3</fullName>
    </alternativeName>
</protein>
<dbReference type="GO" id="GO:0140078">
    <property type="term" value="F:class I DNA-(apurinic or apyrimidinic site) endonuclease activity"/>
    <property type="evidence" value="ECO:0007669"/>
    <property type="project" value="UniProtKB-EC"/>
</dbReference>
<dbReference type="PROSITE" id="PS51068">
    <property type="entry name" value="FPG_CAT"/>
    <property type="match status" value="1"/>
</dbReference>
<evidence type="ECO:0000256" key="8">
    <source>
        <dbReference type="ARBA" id="ARBA00022763"/>
    </source>
</evidence>
<keyword evidence="15" id="KW-0539">Nucleus</keyword>
<dbReference type="PROSITE" id="PS51999">
    <property type="entry name" value="ZF_GRF"/>
    <property type="match status" value="2"/>
</dbReference>
<dbReference type="InterPro" id="IPR010666">
    <property type="entry name" value="Znf_GRF"/>
</dbReference>
<dbReference type="Gene3D" id="3.20.190.10">
    <property type="entry name" value="MutM-like, N-terminal"/>
    <property type="match status" value="1"/>
</dbReference>
<evidence type="ECO:0000256" key="19">
    <source>
        <dbReference type="ARBA" id="ARBA00073168"/>
    </source>
</evidence>
<feature type="domain" description="Formamidopyrimidine-DNA glycosylase catalytic" evidence="24">
    <location>
        <begin position="1"/>
        <end position="82"/>
    </location>
</feature>
<dbReference type="InterPro" id="IPR035937">
    <property type="entry name" value="FPG_N"/>
</dbReference>
<dbReference type="GO" id="GO:0019104">
    <property type="term" value="F:DNA N-glycosylase activity"/>
    <property type="evidence" value="ECO:0007669"/>
    <property type="project" value="InterPro"/>
</dbReference>
<evidence type="ECO:0000256" key="20">
    <source>
        <dbReference type="ARBA" id="ARBA00081871"/>
    </source>
</evidence>
<evidence type="ECO:0000256" key="3">
    <source>
        <dbReference type="ARBA" id="ARBA00009409"/>
    </source>
</evidence>
<dbReference type="PANTHER" id="PTHR22993">
    <property type="entry name" value="FORMAMIDOPYRIMIDINE-DNA GLYCOSYLASE"/>
    <property type="match status" value="1"/>
</dbReference>
<dbReference type="EMBL" id="VZRT01005194">
    <property type="protein sequence ID" value="NWW40495.1"/>
    <property type="molecule type" value="Genomic_DNA"/>
</dbReference>
<dbReference type="PANTHER" id="PTHR22993:SF10">
    <property type="entry name" value="ENDONUCLEASE 8-LIKE 3"/>
    <property type="match status" value="1"/>
</dbReference>
<dbReference type="AlphaFoldDB" id="A0A7K6MUP9"/>
<accession>A0A7K6MUP9</accession>
<evidence type="ECO:0000256" key="17">
    <source>
        <dbReference type="ARBA" id="ARBA00023295"/>
    </source>
</evidence>
<dbReference type="GO" id="GO:0005654">
    <property type="term" value="C:nucleoplasm"/>
    <property type="evidence" value="ECO:0007669"/>
    <property type="project" value="UniProtKB-ARBA"/>
</dbReference>
<keyword evidence="5" id="KW-0158">Chromosome</keyword>
<evidence type="ECO:0000256" key="10">
    <source>
        <dbReference type="ARBA" id="ARBA00022801"/>
    </source>
</evidence>
<dbReference type="InterPro" id="IPR015886">
    <property type="entry name" value="H2TH_FPG"/>
</dbReference>
<dbReference type="GO" id="GO:0006284">
    <property type="term" value="P:base-excision repair"/>
    <property type="evidence" value="ECO:0007669"/>
    <property type="project" value="InterPro"/>
</dbReference>
<feature type="domain" description="GRF-type" evidence="25">
    <location>
        <begin position="463"/>
        <end position="505"/>
    </location>
</feature>
<organism evidence="26 27">
    <name type="scientific">Panurus biarmicus</name>
    <name type="common">Bearded tit</name>
    <dbReference type="NCBI Taxonomy" id="181101"/>
    <lineage>
        <taxon>Eukaryota</taxon>
        <taxon>Metazoa</taxon>
        <taxon>Chordata</taxon>
        <taxon>Craniata</taxon>
        <taxon>Vertebrata</taxon>
        <taxon>Euteleostomi</taxon>
        <taxon>Archelosauria</taxon>
        <taxon>Archosauria</taxon>
        <taxon>Dinosauria</taxon>
        <taxon>Saurischia</taxon>
        <taxon>Theropoda</taxon>
        <taxon>Coelurosauria</taxon>
        <taxon>Aves</taxon>
        <taxon>Neognathae</taxon>
        <taxon>Neoaves</taxon>
        <taxon>Telluraves</taxon>
        <taxon>Australaves</taxon>
        <taxon>Passeriformes</taxon>
        <taxon>Sylvioidea</taxon>
        <taxon>Sylviidae</taxon>
        <taxon>Sylviidae incertae sedis</taxon>
        <taxon>Panurus</taxon>
    </lineage>
</organism>
<evidence type="ECO:0000256" key="18">
    <source>
        <dbReference type="ARBA" id="ARBA00044632"/>
    </source>
</evidence>
<dbReference type="SMART" id="SM01232">
    <property type="entry name" value="H2TH"/>
    <property type="match status" value="1"/>
</dbReference>
<reference evidence="26 27" key="1">
    <citation type="submission" date="2019-09" db="EMBL/GenBank/DDBJ databases">
        <title>Bird 10,000 Genomes (B10K) Project - Family phase.</title>
        <authorList>
            <person name="Zhang G."/>
        </authorList>
    </citation>
    <scope>NUCLEOTIDE SEQUENCE [LARGE SCALE GENOMIC DNA]</scope>
    <source>
        <strain evidence="26">B10K-DU-030-18</strain>
    </source>
</reference>
<keyword evidence="26" id="KW-0255">Endonuclease</keyword>
<dbReference type="Proteomes" id="UP000545574">
    <property type="component" value="Unassembled WGS sequence"/>
</dbReference>
<dbReference type="InterPro" id="IPR012319">
    <property type="entry name" value="FPG_cat"/>
</dbReference>
<evidence type="ECO:0000256" key="11">
    <source>
        <dbReference type="ARBA" id="ARBA00022833"/>
    </source>
</evidence>
<dbReference type="SUPFAM" id="SSF46946">
    <property type="entry name" value="S13-like H2TH domain"/>
    <property type="match status" value="1"/>
</dbReference>
<evidence type="ECO:0000313" key="26">
    <source>
        <dbReference type="EMBL" id="NWW40495.1"/>
    </source>
</evidence>
<dbReference type="Pfam" id="PF06839">
    <property type="entry name" value="Zn_ribbon_GRF"/>
    <property type="match status" value="2"/>
</dbReference>
<keyword evidence="11" id="KW-0862">Zinc</keyword>
<evidence type="ECO:0000256" key="16">
    <source>
        <dbReference type="ARBA" id="ARBA00023268"/>
    </source>
</evidence>
<keyword evidence="14" id="KW-0456">Lyase</keyword>
<keyword evidence="12" id="KW-0238">DNA-binding</keyword>
<evidence type="ECO:0000256" key="23">
    <source>
        <dbReference type="PROSITE-ProRule" id="PRU01343"/>
    </source>
</evidence>
<evidence type="ECO:0000256" key="14">
    <source>
        <dbReference type="ARBA" id="ARBA00023239"/>
    </source>
</evidence>
<dbReference type="FunFam" id="1.10.8.50:FF:000008">
    <property type="entry name" value="Nei-like DNA glycosylase 3"/>
    <property type="match status" value="1"/>
</dbReference>
<evidence type="ECO:0000256" key="21">
    <source>
        <dbReference type="ARBA" id="ARBA00082922"/>
    </source>
</evidence>
<keyword evidence="16" id="KW-0511">Multifunctional enzyme</keyword>
<evidence type="ECO:0000256" key="6">
    <source>
        <dbReference type="ARBA" id="ARBA00022723"/>
    </source>
</evidence>
<dbReference type="Pfam" id="PF06831">
    <property type="entry name" value="H2TH"/>
    <property type="match status" value="1"/>
</dbReference>
<keyword evidence="13" id="KW-0234">DNA repair</keyword>
<evidence type="ECO:0000256" key="4">
    <source>
        <dbReference type="ARBA" id="ARBA00012720"/>
    </source>
</evidence>
<evidence type="ECO:0000259" key="24">
    <source>
        <dbReference type="PROSITE" id="PS51068"/>
    </source>
</evidence>
<evidence type="ECO:0000256" key="9">
    <source>
        <dbReference type="ARBA" id="ARBA00022771"/>
    </source>
</evidence>
<comment type="caution">
    <text evidence="26">The sequence shown here is derived from an EMBL/GenBank/DDBJ whole genome shotgun (WGS) entry which is preliminary data.</text>
</comment>
<feature type="non-terminal residue" evidence="26">
    <location>
        <position position="512"/>
    </location>
</feature>
<keyword evidence="7" id="KW-0677">Repeat</keyword>
<keyword evidence="17" id="KW-0326">Glycosidase</keyword>
<evidence type="ECO:0000256" key="12">
    <source>
        <dbReference type="ARBA" id="ARBA00023125"/>
    </source>
</evidence>
<evidence type="ECO:0000256" key="1">
    <source>
        <dbReference type="ARBA" id="ARBA00004123"/>
    </source>
</evidence>
<proteinExistence type="inferred from homology"/>
<dbReference type="GO" id="GO:0003684">
    <property type="term" value="F:damaged DNA binding"/>
    <property type="evidence" value="ECO:0007669"/>
    <property type="project" value="InterPro"/>
</dbReference>
<evidence type="ECO:0000256" key="22">
    <source>
        <dbReference type="ARBA" id="ARBA00083341"/>
    </source>
</evidence>
<evidence type="ECO:0000256" key="2">
    <source>
        <dbReference type="ARBA" id="ARBA00004286"/>
    </source>
</evidence>
<gene>
    <name evidence="26" type="primary">Neil3</name>
    <name evidence="26" type="ORF">PANBIA_R01244</name>
</gene>
<keyword evidence="6" id="KW-0479">Metal-binding</keyword>
<dbReference type="CDD" id="cd08969">
    <property type="entry name" value="MeNeil3_N"/>
    <property type="match status" value="1"/>
</dbReference>
<evidence type="ECO:0000256" key="7">
    <source>
        <dbReference type="ARBA" id="ARBA00022737"/>
    </source>
</evidence>
<dbReference type="InterPro" id="IPR010979">
    <property type="entry name" value="Ribosomal_uS13-like_H2TH"/>
</dbReference>
<dbReference type="EC" id="4.2.99.18" evidence="4"/>
<feature type="non-terminal residue" evidence="26">
    <location>
        <position position="1"/>
    </location>
</feature>
<feature type="domain" description="GRF-type" evidence="25">
    <location>
        <begin position="416"/>
        <end position="459"/>
    </location>
</feature>
<evidence type="ECO:0000259" key="25">
    <source>
        <dbReference type="PROSITE" id="PS51999"/>
    </source>
</evidence>
<name>A0A7K6MUP9_PANBI</name>
<dbReference type="GO" id="GO:0005694">
    <property type="term" value="C:chromosome"/>
    <property type="evidence" value="ECO:0007669"/>
    <property type="project" value="UniProtKB-SubCell"/>
</dbReference>
<keyword evidence="27" id="KW-1185">Reference proteome</keyword>
<dbReference type="GO" id="GO:0008270">
    <property type="term" value="F:zinc ion binding"/>
    <property type="evidence" value="ECO:0007669"/>
    <property type="project" value="UniProtKB-KW"/>
</dbReference>
<comment type="similarity">
    <text evidence="3">Belongs to the FPG family.</text>
</comment>
<evidence type="ECO:0000256" key="15">
    <source>
        <dbReference type="ARBA" id="ARBA00023242"/>
    </source>
</evidence>
<dbReference type="SUPFAM" id="SSF81624">
    <property type="entry name" value="N-terminal domain of MutM-like DNA repair proteins"/>
    <property type="match status" value="1"/>
</dbReference>
<evidence type="ECO:0000256" key="5">
    <source>
        <dbReference type="ARBA" id="ARBA00022454"/>
    </source>
</evidence>
<keyword evidence="8" id="KW-0227">DNA damage</keyword>
<evidence type="ECO:0000256" key="13">
    <source>
        <dbReference type="ARBA" id="ARBA00023204"/>
    </source>
</evidence>
<sequence>AGSKERISGHDFLVGHVYRGVETLGKELFIYFDQKALRIHFGMNGSMHINPDGSKERNGAQPILEIQLVEDTVCFWDVTVEYRNAAECEQKVRMMESLDVCSPKFSFSRAEHEIKQQNTRMLCDVLLDQAVLPGVGNIIKNEALFDSGLHPALKVCQLTDEHIRHLVKMTRDFTLLFYKRESRLSKYAQHGPKDFHGCCLRASSVLLCMCCYAPLNMSELIKLPTRNSLIGWAYGRGSCSNEHVAQKSEEEWTFPKMESFEDSAAFNTNLMKYPCNDFRKPSTEIKINRRTAFGTTTLVLTDLGNRTVLRTDTQGSDGHSQCVVPKSNCKQVQSNACQSGGSTDKDCSTHVTALALSCQQPVSFRHIQKKQKTDHVPLVHPYNIAIRSHSVTCHYSTPQTDVADGTRRLSLGHPRCSKHSRLCSLRVVRKDGENKGRQFYCCPLPRETRCDYFQWADLDFPFCNHGKRCVMKTVLKIGPNNGKNFFVCPLGKEKQCGFFQWAENGPGMQILP</sequence>
<keyword evidence="26" id="KW-0540">Nuclease</keyword>
<comment type="catalytic activity">
    <reaction evidence="18">
        <text>2'-deoxyribonucleotide-(2'-deoxyribose 5'-phosphate)-2'-deoxyribonucleotide-DNA = a 3'-end 2'-deoxyribonucleotide-(2,3-dehydro-2,3-deoxyribose 5'-phosphate)-DNA + a 5'-end 5'-phospho-2'-deoxyribonucleoside-DNA + H(+)</text>
        <dbReference type="Rhea" id="RHEA:66592"/>
        <dbReference type="Rhea" id="RHEA-COMP:13180"/>
        <dbReference type="Rhea" id="RHEA-COMP:16897"/>
        <dbReference type="Rhea" id="RHEA-COMP:17067"/>
        <dbReference type="ChEBI" id="CHEBI:15378"/>
        <dbReference type="ChEBI" id="CHEBI:136412"/>
        <dbReference type="ChEBI" id="CHEBI:157695"/>
        <dbReference type="ChEBI" id="CHEBI:167181"/>
        <dbReference type="EC" id="4.2.99.18"/>
    </reaction>
</comment>